<dbReference type="RefSeq" id="WP_119319278.1">
    <property type="nucleotide sequence ID" value="NZ_AP025739.1"/>
</dbReference>
<dbReference type="GO" id="GO:0016746">
    <property type="term" value="F:acyltransferase activity"/>
    <property type="evidence" value="ECO:0007669"/>
    <property type="project" value="UniProtKB-KW"/>
</dbReference>
<evidence type="ECO:0000313" key="8">
    <source>
        <dbReference type="Proteomes" id="UP000287394"/>
    </source>
</evidence>
<dbReference type="PIRSF" id="PIRSF026649">
    <property type="entry name" value="MsbB"/>
    <property type="match status" value="1"/>
</dbReference>
<dbReference type="EMBL" id="AP025739">
    <property type="protein sequence ID" value="BDI33050.1"/>
    <property type="molecule type" value="Genomic_DNA"/>
</dbReference>
<dbReference type="Proteomes" id="UP000287394">
    <property type="component" value="Chromosome"/>
</dbReference>
<dbReference type="PANTHER" id="PTHR30606">
    <property type="entry name" value="LIPID A BIOSYNTHESIS LAUROYL ACYLTRANSFERASE"/>
    <property type="match status" value="1"/>
</dbReference>
<evidence type="ECO:0000256" key="1">
    <source>
        <dbReference type="ARBA" id="ARBA00004533"/>
    </source>
</evidence>
<evidence type="ECO:0000256" key="6">
    <source>
        <dbReference type="ARBA" id="ARBA00023315"/>
    </source>
</evidence>
<dbReference type="Pfam" id="PF03279">
    <property type="entry name" value="Lip_A_acyltrans"/>
    <property type="match status" value="1"/>
</dbReference>
<keyword evidence="2" id="KW-1003">Cell membrane</keyword>
<dbReference type="CDD" id="cd07984">
    <property type="entry name" value="LPLAT_LABLAT-like"/>
    <property type="match status" value="1"/>
</dbReference>
<comment type="subcellular location">
    <subcellularLocation>
        <location evidence="1">Cell inner membrane</location>
    </subcellularLocation>
</comment>
<keyword evidence="6 7" id="KW-0012">Acyltransferase</keyword>
<dbReference type="SUPFAM" id="SSF69593">
    <property type="entry name" value="Glycerol-3-phosphate (1)-acyltransferase"/>
    <property type="match status" value="1"/>
</dbReference>
<name>A0A402CPH2_9BACT</name>
<proteinExistence type="predicted"/>
<dbReference type="OrthoDB" id="9801955at2"/>
<dbReference type="GO" id="GO:0005886">
    <property type="term" value="C:plasma membrane"/>
    <property type="evidence" value="ECO:0007669"/>
    <property type="project" value="UniProtKB-SubCell"/>
</dbReference>
<reference evidence="7 8" key="1">
    <citation type="journal article" date="2019" name="Int. J. Syst. Evol. Microbiol.">
        <title>Capsulimonas corticalis gen. nov., sp. nov., an aerobic capsulated bacterium, of a novel bacterial order, Capsulimonadales ord. nov., of the class Armatimonadia of the phylum Armatimonadetes.</title>
        <authorList>
            <person name="Li J."/>
            <person name="Kudo C."/>
            <person name="Tonouchi A."/>
        </authorList>
    </citation>
    <scope>NUCLEOTIDE SEQUENCE [LARGE SCALE GENOMIC DNA]</scope>
    <source>
        <strain evidence="7 8">AX-7</strain>
    </source>
</reference>
<protein>
    <submittedName>
        <fullName evidence="7">Lipid A biosynthesis acyltransferase</fullName>
    </submittedName>
</protein>
<keyword evidence="3" id="KW-0997">Cell inner membrane</keyword>
<keyword evidence="8" id="KW-1185">Reference proteome</keyword>
<sequence length="317" mass="35693">MKKRIWQAFVRNTFRTLLWSLRLAPWKSVMAWGAALGAFGYKCSARYRNVADRNLKAAYGDQMSERERQALIKKVFQHFCGTLLEFLKAPTLTPDQLRSFVKADSYAYVEELLARGKGMILVTAHFGNWELLARRAALEGYEFAVVARQSDDAAFNEITDKLRENGGYVVHPRGASPKALLQRLRKGGIIAILPDQKSEDVFVPFFGRLAGTVAGPAVIALKTGAPILPMFCIRQPDGTYRMELRPEIDITSTGDTEADSTRIMADLTAVIEDVVRQYPEQWLWLHDRWKVPPPAHLAEEYAARTRQHDTPSTPIAG</sequence>
<evidence type="ECO:0000256" key="5">
    <source>
        <dbReference type="ARBA" id="ARBA00023136"/>
    </source>
</evidence>
<evidence type="ECO:0000313" key="7">
    <source>
        <dbReference type="EMBL" id="BDI33050.1"/>
    </source>
</evidence>
<dbReference type="InterPro" id="IPR004960">
    <property type="entry name" value="LipA_acyltrans"/>
</dbReference>
<accession>A0A402CPH2</accession>
<keyword evidence="4" id="KW-0808">Transferase</keyword>
<dbReference type="PANTHER" id="PTHR30606:SF10">
    <property type="entry name" value="PHOSPHATIDYLINOSITOL MANNOSIDE ACYLTRANSFERASE"/>
    <property type="match status" value="1"/>
</dbReference>
<keyword evidence="5" id="KW-0472">Membrane</keyword>
<evidence type="ECO:0000256" key="4">
    <source>
        <dbReference type="ARBA" id="ARBA00022679"/>
    </source>
</evidence>
<dbReference type="GO" id="GO:0009247">
    <property type="term" value="P:glycolipid biosynthetic process"/>
    <property type="evidence" value="ECO:0007669"/>
    <property type="project" value="UniProtKB-ARBA"/>
</dbReference>
<evidence type="ECO:0000256" key="3">
    <source>
        <dbReference type="ARBA" id="ARBA00022519"/>
    </source>
</evidence>
<dbReference type="KEGG" id="ccot:CCAX7_51010"/>
<dbReference type="AlphaFoldDB" id="A0A402CPH2"/>
<evidence type="ECO:0000256" key="2">
    <source>
        <dbReference type="ARBA" id="ARBA00022475"/>
    </source>
</evidence>
<organism evidence="7 8">
    <name type="scientific">Capsulimonas corticalis</name>
    <dbReference type="NCBI Taxonomy" id="2219043"/>
    <lineage>
        <taxon>Bacteria</taxon>
        <taxon>Bacillati</taxon>
        <taxon>Armatimonadota</taxon>
        <taxon>Armatimonadia</taxon>
        <taxon>Capsulimonadales</taxon>
        <taxon>Capsulimonadaceae</taxon>
        <taxon>Capsulimonas</taxon>
    </lineage>
</organism>
<gene>
    <name evidence="7" type="ORF">CCAX7_51010</name>
</gene>